<gene>
    <name evidence="1" type="ORF">CD29_05295</name>
</gene>
<reference evidence="1 2" key="1">
    <citation type="submission" date="2014-02" db="EMBL/GenBank/DDBJ databases">
        <title>Draft genome sequence of Lysinibacillus manganicus DSM 26584T.</title>
        <authorList>
            <person name="Zhang F."/>
            <person name="Wang G."/>
            <person name="Zhang L."/>
        </authorList>
    </citation>
    <scope>NUCLEOTIDE SEQUENCE [LARGE SCALE GENOMIC DNA]</scope>
    <source>
        <strain evidence="1 2">DSM 26584</strain>
    </source>
</reference>
<keyword evidence="2" id="KW-1185">Reference proteome</keyword>
<dbReference type="Proteomes" id="UP000030416">
    <property type="component" value="Unassembled WGS sequence"/>
</dbReference>
<dbReference type="eggNOG" id="ENOG5032RKZ">
    <property type="taxonomic scope" value="Bacteria"/>
</dbReference>
<proteinExistence type="predicted"/>
<accession>A0A0A3I9P6</accession>
<organism evidence="1 2">
    <name type="scientific">Ureibacillus manganicus DSM 26584</name>
    <dbReference type="NCBI Taxonomy" id="1384049"/>
    <lineage>
        <taxon>Bacteria</taxon>
        <taxon>Bacillati</taxon>
        <taxon>Bacillota</taxon>
        <taxon>Bacilli</taxon>
        <taxon>Bacillales</taxon>
        <taxon>Caryophanaceae</taxon>
        <taxon>Ureibacillus</taxon>
    </lineage>
</organism>
<comment type="caution">
    <text evidence="1">The sequence shown here is derived from an EMBL/GenBank/DDBJ whole genome shotgun (WGS) entry which is preliminary data.</text>
</comment>
<dbReference type="InterPro" id="IPR014913">
    <property type="entry name" value="YppE-like"/>
</dbReference>
<dbReference type="AlphaFoldDB" id="A0A0A3I9P6"/>
<evidence type="ECO:0008006" key="3">
    <source>
        <dbReference type="Google" id="ProtNLM"/>
    </source>
</evidence>
<evidence type="ECO:0000313" key="1">
    <source>
        <dbReference type="EMBL" id="KGR79513.1"/>
    </source>
</evidence>
<dbReference type="Pfam" id="PF08807">
    <property type="entry name" value="DUF1798"/>
    <property type="match status" value="1"/>
</dbReference>
<dbReference type="EMBL" id="JPVN01000005">
    <property type="protein sequence ID" value="KGR79513.1"/>
    <property type="molecule type" value="Genomic_DNA"/>
</dbReference>
<name>A0A0A3I9P6_9BACL</name>
<protein>
    <recommendedName>
        <fullName evidence="3">DUF1798 family protein</fullName>
    </recommendedName>
</protein>
<dbReference type="Gene3D" id="1.20.120.440">
    <property type="entry name" value="YppE-like"/>
    <property type="match status" value="1"/>
</dbReference>
<dbReference type="RefSeq" id="WP_036183681.1">
    <property type="nucleotide sequence ID" value="NZ_AVDA01000005.1"/>
</dbReference>
<dbReference type="OrthoDB" id="2361079at2"/>
<dbReference type="SUPFAM" id="SSF140415">
    <property type="entry name" value="YppE-like"/>
    <property type="match status" value="1"/>
</dbReference>
<sequence>MTLIDQTKQLIEECDASVNRFFNMRELDAAPLFFDEVKPYADKIQTQLNDWQQSAKEWIRINQPKYIHEVQIANVVDAMNQFVVQSFYKETSKKRITQSIQSVHYTLSNFLRFLEEGEKDAIK</sequence>
<dbReference type="InterPro" id="IPR023351">
    <property type="entry name" value="YppE-like_sf"/>
</dbReference>
<evidence type="ECO:0000313" key="2">
    <source>
        <dbReference type="Proteomes" id="UP000030416"/>
    </source>
</evidence>
<dbReference type="STRING" id="1384049.CD29_05295"/>